<dbReference type="EMBL" id="JBIUYY010000022">
    <property type="protein sequence ID" value="MFJ2825836.1"/>
    <property type="molecule type" value="Genomic_DNA"/>
</dbReference>
<reference evidence="1 2" key="1">
    <citation type="submission" date="2024-10" db="EMBL/GenBank/DDBJ databases">
        <title>The Natural Products Discovery Center: Release of the First 8490 Sequenced Strains for Exploring Actinobacteria Biosynthetic Diversity.</title>
        <authorList>
            <person name="Kalkreuter E."/>
            <person name="Kautsar S.A."/>
            <person name="Yang D."/>
            <person name="Bader C.D."/>
            <person name="Teijaro C.N."/>
            <person name="Fluegel L."/>
            <person name="Davis C.M."/>
            <person name="Simpson J.R."/>
            <person name="Lauterbach L."/>
            <person name="Steele A.D."/>
            <person name="Gui C."/>
            <person name="Meng S."/>
            <person name="Li G."/>
            <person name="Viehrig K."/>
            <person name="Ye F."/>
            <person name="Su P."/>
            <person name="Kiefer A.F."/>
            <person name="Nichols A."/>
            <person name="Cepeda A.J."/>
            <person name="Yan W."/>
            <person name="Fan B."/>
            <person name="Jiang Y."/>
            <person name="Adhikari A."/>
            <person name="Zheng C.-J."/>
            <person name="Schuster L."/>
            <person name="Cowan T.M."/>
            <person name="Smanski M.J."/>
            <person name="Chevrette M.G."/>
            <person name="De Carvalho L.P.S."/>
            <person name="Shen B."/>
        </authorList>
    </citation>
    <scope>NUCLEOTIDE SEQUENCE [LARGE SCALE GENOMIC DNA]</scope>
    <source>
        <strain evidence="1 2">NPDC087220</strain>
    </source>
</reference>
<name>A0ABW8EU60_STRT5</name>
<keyword evidence="2" id="KW-1185">Reference proteome</keyword>
<dbReference type="RefSeq" id="WP_402387655.1">
    <property type="nucleotide sequence ID" value="NZ_JBIUYY010000022.1"/>
</dbReference>
<protein>
    <recommendedName>
        <fullName evidence="3">Secreted protein</fullName>
    </recommendedName>
</protein>
<sequence>MRVIVLVGAALTMSDTAHADVPVAGTLLENIGEIFLAGPIFDSILDGVG</sequence>
<organism evidence="1 2">
    <name type="scientific">Streptomyces toxytricini</name>
    <name type="common">Actinomyces toxytricini</name>
    <dbReference type="NCBI Taxonomy" id="67369"/>
    <lineage>
        <taxon>Bacteria</taxon>
        <taxon>Bacillati</taxon>
        <taxon>Actinomycetota</taxon>
        <taxon>Actinomycetes</taxon>
        <taxon>Kitasatosporales</taxon>
        <taxon>Streptomycetaceae</taxon>
        <taxon>Streptomyces</taxon>
    </lineage>
</organism>
<evidence type="ECO:0000313" key="1">
    <source>
        <dbReference type="EMBL" id="MFJ2825836.1"/>
    </source>
</evidence>
<gene>
    <name evidence="1" type="ORF">ACIO7M_32700</name>
</gene>
<proteinExistence type="predicted"/>
<comment type="caution">
    <text evidence="1">The sequence shown here is derived from an EMBL/GenBank/DDBJ whole genome shotgun (WGS) entry which is preliminary data.</text>
</comment>
<evidence type="ECO:0008006" key="3">
    <source>
        <dbReference type="Google" id="ProtNLM"/>
    </source>
</evidence>
<dbReference type="Proteomes" id="UP001617351">
    <property type="component" value="Unassembled WGS sequence"/>
</dbReference>
<accession>A0ABW8EU60</accession>
<evidence type="ECO:0000313" key="2">
    <source>
        <dbReference type="Proteomes" id="UP001617351"/>
    </source>
</evidence>